<feature type="domain" description="Myosin motor" evidence="8">
    <location>
        <begin position="1"/>
        <end position="157"/>
    </location>
</feature>
<dbReference type="SUPFAM" id="SSF52540">
    <property type="entry name" value="P-loop containing nucleoside triphosphate hydrolases"/>
    <property type="match status" value="1"/>
</dbReference>
<dbReference type="Proteomes" id="UP000270094">
    <property type="component" value="Unassembled WGS sequence"/>
</dbReference>
<keyword evidence="4" id="KW-0505">Motor protein</keyword>
<keyword evidence="2" id="KW-0067">ATP-binding</keyword>
<keyword evidence="1" id="KW-0547">Nucleotide-binding</keyword>
<feature type="region of interest" description="Actin-binding" evidence="5">
    <location>
        <begin position="34"/>
        <end position="56"/>
    </location>
</feature>
<dbReference type="SMART" id="SM00242">
    <property type="entry name" value="MYSc"/>
    <property type="match status" value="1"/>
</dbReference>
<dbReference type="PROSITE" id="PS51456">
    <property type="entry name" value="MYOSIN_MOTOR"/>
    <property type="match status" value="1"/>
</dbReference>
<evidence type="ECO:0000256" key="1">
    <source>
        <dbReference type="ARBA" id="ARBA00022741"/>
    </source>
</evidence>
<evidence type="ECO:0000259" key="7">
    <source>
        <dbReference type="PROSITE" id="PS51016"/>
    </source>
</evidence>
<dbReference type="SMART" id="SM00015">
    <property type="entry name" value="IQ"/>
    <property type="match status" value="3"/>
</dbReference>
<feature type="region of interest" description="Disordered" evidence="6">
    <location>
        <begin position="459"/>
        <end position="482"/>
    </location>
</feature>
<proteinExistence type="inferred from homology"/>
<sequence>MHLLLRIFDIVDYNENGTIRGKGVTVSGQFRKSLDQLMQQLNQTEPFFIRCIKPNEYKRALMMDRDLVLRQLQYSGMMETIKIRRNGYPIRHDFEPFVRRYRVLVNGVGAPNQVEVRTAAEQICKKVLGSESEFQLGKTKVFLKEKHDLFLEQEYHRMLAYRATIIQKNVRGWLARRSFIKKKEAATVIQKHWRRYDQQKRYNQIVAGFCRLQAVLRSRQLVLHYQTLRHSIIHFQAACRGAVVRARIRELKQKGQKRIIAQEEPKEEEREDLKEEELVGQLFDFLPNDSRQETSADESTSSDSRPPSIQALQNDKPNVRAVDVGDLEKYQFGKFAATYFQSQITAFHSRKPLKTPLLSHQDPGTQLVDLIKAAMAVWITILRFMGDFPDTKPNMGNGEISDKTPVMNRLFETLGRKYSKKDVQEAANAEHFDSAGRTLKKGMGKKLISMTLKKKTKLSAVSSSSSDHSSDSSTSSNALMENRPMSSLDKLHYIIGMGILREELR</sequence>
<evidence type="ECO:0000259" key="8">
    <source>
        <dbReference type="PROSITE" id="PS51456"/>
    </source>
</evidence>
<feature type="domain" description="MyTH4" evidence="7">
    <location>
        <begin position="348"/>
        <end position="505"/>
    </location>
</feature>
<gene>
    <name evidence="9" type="ORF">SVUK_LOCUS13433</name>
</gene>
<reference evidence="9 10" key="1">
    <citation type="submission" date="2018-11" db="EMBL/GenBank/DDBJ databases">
        <authorList>
            <consortium name="Pathogen Informatics"/>
        </authorList>
    </citation>
    <scope>NUCLEOTIDE SEQUENCE [LARGE SCALE GENOMIC DNA]</scope>
</reference>
<evidence type="ECO:0000256" key="2">
    <source>
        <dbReference type="ARBA" id="ARBA00022840"/>
    </source>
</evidence>
<dbReference type="InterPro" id="IPR027417">
    <property type="entry name" value="P-loop_NTPase"/>
</dbReference>
<feature type="compositionally biased region" description="Polar residues" evidence="6">
    <location>
        <begin position="305"/>
        <end position="316"/>
    </location>
</feature>
<evidence type="ECO:0000313" key="10">
    <source>
        <dbReference type="Proteomes" id="UP000270094"/>
    </source>
</evidence>
<feature type="compositionally biased region" description="Low complexity" evidence="6">
    <location>
        <begin position="462"/>
        <end position="476"/>
    </location>
</feature>
<comment type="caution">
    <text evidence="5">Lacks conserved residue(s) required for the propagation of feature annotation.</text>
</comment>
<dbReference type="OrthoDB" id="6108017at2759"/>
<dbReference type="PROSITE" id="PS50096">
    <property type="entry name" value="IQ"/>
    <property type="match status" value="3"/>
</dbReference>
<dbReference type="Pfam" id="PF00063">
    <property type="entry name" value="Myosin_head"/>
    <property type="match status" value="1"/>
</dbReference>
<evidence type="ECO:0008006" key="11">
    <source>
        <dbReference type="Google" id="ProtNLM"/>
    </source>
</evidence>
<accession>A0A3P7L6N3</accession>
<dbReference type="Gene3D" id="3.40.850.10">
    <property type="entry name" value="Kinesin motor domain"/>
    <property type="match status" value="1"/>
</dbReference>
<dbReference type="InterPro" id="IPR051567">
    <property type="entry name" value="Unconventional_Myosin_ATPase"/>
</dbReference>
<dbReference type="GO" id="GO:0016459">
    <property type="term" value="C:myosin complex"/>
    <property type="evidence" value="ECO:0007669"/>
    <property type="project" value="UniProtKB-KW"/>
</dbReference>
<dbReference type="InterPro" id="IPR000048">
    <property type="entry name" value="IQ_motif_EF-hand-BS"/>
</dbReference>
<dbReference type="Pfam" id="PF00612">
    <property type="entry name" value="IQ"/>
    <property type="match status" value="2"/>
</dbReference>
<dbReference type="GO" id="GO:0003774">
    <property type="term" value="F:cytoskeletal motor activity"/>
    <property type="evidence" value="ECO:0007669"/>
    <property type="project" value="InterPro"/>
</dbReference>
<comment type="similarity">
    <text evidence="5">Belongs to the TRAFAC class myosin-kinesin ATPase superfamily. Myosin family.</text>
</comment>
<organism evidence="9 10">
    <name type="scientific">Strongylus vulgaris</name>
    <name type="common">Blood worm</name>
    <dbReference type="NCBI Taxonomy" id="40348"/>
    <lineage>
        <taxon>Eukaryota</taxon>
        <taxon>Metazoa</taxon>
        <taxon>Ecdysozoa</taxon>
        <taxon>Nematoda</taxon>
        <taxon>Chromadorea</taxon>
        <taxon>Rhabditida</taxon>
        <taxon>Rhabditina</taxon>
        <taxon>Rhabditomorpha</taxon>
        <taxon>Strongyloidea</taxon>
        <taxon>Strongylidae</taxon>
        <taxon>Strongylus</taxon>
    </lineage>
</organism>
<dbReference type="Gene3D" id="1.20.5.190">
    <property type="match status" value="1"/>
</dbReference>
<name>A0A3P7L6N3_STRVU</name>
<keyword evidence="5" id="KW-0009">Actin-binding</keyword>
<dbReference type="PANTHER" id="PTHR22692:SF33">
    <property type="entry name" value="MYOSIN"/>
    <property type="match status" value="1"/>
</dbReference>
<evidence type="ECO:0000256" key="6">
    <source>
        <dbReference type="SAM" id="MobiDB-lite"/>
    </source>
</evidence>
<dbReference type="GO" id="GO:0003779">
    <property type="term" value="F:actin binding"/>
    <property type="evidence" value="ECO:0007669"/>
    <property type="project" value="UniProtKB-KW"/>
</dbReference>
<keyword evidence="10" id="KW-1185">Reference proteome</keyword>
<dbReference type="InterPro" id="IPR000857">
    <property type="entry name" value="MyTH4_dom"/>
</dbReference>
<evidence type="ECO:0000256" key="5">
    <source>
        <dbReference type="PROSITE-ProRule" id="PRU00782"/>
    </source>
</evidence>
<dbReference type="GO" id="GO:0005524">
    <property type="term" value="F:ATP binding"/>
    <property type="evidence" value="ECO:0007669"/>
    <property type="project" value="UniProtKB-KW"/>
</dbReference>
<dbReference type="Gene3D" id="1.25.40.530">
    <property type="entry name" value="MyTH4 domain"/>
    <property type="match status" value="1"/>
</dbReference>
<protein>
    <recommendedName>
        <fullName evidence="11">Myosin motor domain-containing protein</fullName>
    </recommendedName>
</protein>
<dbReference type="Gene3D" id="1.20.58.530">
    <property type="match status" value="1"/>
</dbReference>
<dbReference type="Gene3D" id="6.20.240.20">
    <property type="match status" value="1"/>
</dbReference>
<evidence type="ECO:0000313" key="9">
    <source>
        <dbReference type="EMBL" id="VDM78435.1"/>
    </source>
</evidence>
<dbReference type="InterPro" id="IPR036961">
    <property type="entry name" value="Kinesin_motor_dom_sf"/>
</dbReference>
<dbReference type="PANTHER" id="PTHR22692">
    <property type="entry name" value="MYOSIN VII, XV"/>
    <property type="match status" value="1"/>
</dbReference>
<evidence type="ECO:0000256" key="3">
    <source>
        <dbReference type="ARBA" id="ARBA00023123"/>
    </source>
</evidence>
<dbReference type="PROSITE" id="PS51016">
    <property type="entry name" value="MYTH4"/>
    <property type="match status" value="1"/>
</dbReference>
<dbReference type="InterPro" id="IPR038185">
    <property type="entry name" value="MyTH4_dom_sf"/>
</dbReference>
<dbReference type="EMBL" id="UYYB01101947">
    <property type="protein sequence ID" value="VDM78435.1"/>
    <property type="molecule type" value="Genomic_DNA"/>
</dbReference>
<dbReference type="InterPro" id="IPR001609">
    <property type="entry name" value="Myosin_head_motor_dom-like"/>
</dbReference>
<evidence type="ECO:0000256" key="4">
    <source>
        <dbReference type="ARBA" id="ARBA00023175"/>
    </source>
</evidence>
<keyword evidence="3 5" id="KW-0518">Myosin</keyword>
<dbReference type="AlphaFoldDB" id="A0A3P7L6N3"/>
<feature type="region of interest" description="Disordered" evidence="6">
    <location>
        <begin position="290"/>
        <end position="317"/>
    </location>
</feature>